<feature type="non-terminal residue" evidence="2">
    <location>
        <position position="143"/>
    </location>
</feature>
<feature type="transmembrane region" description="Helical" evidence="1">
    <location>
        <begin position="117"/>
        <end position="142"/>
    </location>
</feature>
<evidence type="ECO:0000256" key="1">
    <source>
        <dbReference type="SAM" id="Phobius"/>
    </source>
</evidence>
<evidence type="ECO:0000313" key="3">
    <source>
        <dbReference type="Proteomes" id="UP000543598"/>
    </source>
</evidence>
<keyword evidence="1" id="KW-0472">Membrane</keyword>
<feature type="transmembrane region" description="Helical" evidence="1">
    <location>
        <begin position="12"/>
        <end position="31"/>
    </location>
</feature>
<feature type="transmembrane region" description="Helical" evidence="1">
    <location>
        <begin position="37"/>
        <end position="60"/>
    </location>
</feature>
<keyword evidence="1" id="KW-0812">Transmembrane</keyword>
<dbReference type="AlphaFoldDB" id="A0A7Y2M2V3"/>
<dbReference type="Proteomes" id="UP000543598">
    <property type="component" value="Unassembled WGS sequence"/>
</dbReference>
<proteinExistence type="predicted"/>
<accession>A0A7Y2M2V3</accession>
<sequence>MRRRAIRVPPAARTVVAIVVLVVAPAVPGILSAGAALAAIALPFESVAVLLVLVATPWVLVRRVVSASFGVFVVAAIVLAALDAGFRATVDHAFEPVGDGPRVADAYGVVQDAAGPVVAGLLLGLVVAAAAGGVAGIAWAALR</sequence>
<reference evidence="2 3" key="1">
    <citation type="submission" date="2020-05" db="EMBL/GenBank/DDBJ databases">
        <title>MicrobeNet Type strains.</title>
        <authorList>
            <person name="Nicholson A.C."/>
        </authorList>
    </citation>
    <scope>NUCLEOTIDE SEQUENCE [LARGE SCALE GENOMIC DNA]</scope>
    <source>
        <strain evidence="2 3">JCM 14282</strain>
    </source>
</reference>
<gene>
    <name evidence="2" type="ORF">HLA99_16760</name>
</gene>
<dbReference type="EMBL" id="JABEMB010000065">
    <property type="protein sequence ID" value="NNH05490.1"/>
    <property type="molecule type" value="Genomic_DNA"/>
</dbReference>
<organism evidence="2 3">
    <name type="scientific">Microbacterium ulmi</name>
    <dbReference type="NCBI Taxonomy" id="179095"/>
    <lineage>
        <taxon>Bacteria</taxon>
        <taxon>Bacillati</taxon>
        <taxon>Actinomycetota</taxon>
        <taxon>Actinomycetes</taxon>
        <taxon>Micrococcales</taxon>
        <taxon>Microbacteriaceae</taxon>
        <taxon>Microbacterium</taxon>
    </lineage>
</organism>
<protein>
    <submittedName>
        <fullName evidence="2">Uncharacterized protein</fullName>
    </submittedName>
</protein>
<keyword evidence="3" id="KW-1185">Reference proteome</keyword>
<name>A0A7Y2M2V3_9MICO</name>
<comment type="caution">
    <text evidence="2">The sequence shown here is derived from an EMBL/GenBank/DDBJ whole genome shotgun (WGS) entry which is preliminary data.</text>
</comment>
<evidence type="ECO:0000313" key="2">
    <source>
        <dbReference type="EMBL" id="NNH05490.1"/>
    </source>
</evidence>
<feature type="transmembrane region" description="Helical" evidence="1">
    <location>
        <begin position="67"/>
        <end position="86"/>
    </location>
</feature>
<keyword evidence="1" id="KW-1133">Transmembrane helix</keyword>